<gene>
    <name evidence="3" type="ORF">M422DRAFT_263115</name>
</gene>
<dbReference type="HOGENOM" id="CLU_013929_2_0_1"/>
<dbReference type="OrthoDB" id="2740399at2759"/>
<feature type="domain" description="DDE-1" evidence="2">
    <location>
        <begin position="276"/>
        <end position="356"/>
    </location>
</feature>
<dbReference type="InterPro" id="IPR050863">
    <property type="entry name" value="CenT-Element_Derived"/>
</dbReference>
<dbReference type="PANTHER" id="PTHR19303">
    <property type="entry name" value="TRANSPOSON"/>
    <property type="match status" value="1"/>
</dbReference>
<feature type="compositionally biased region" description="Basic and acidic residues" evidence="1">
    <location>
        <begin position="39"/>
        <end position="51"/>
    </location>
</feature>
<sequence length="356" mass="40001">MPKRKATEPNENDPSSLSNEQRPRKTRKNALGDATSHITNERPPDTKAARESRINDALSAIHSGSARSVDAAALTFSAPASTLKYRLKGGRSRTEGHIKQQILSESQKEVLIEWCKVKGHRAETWSRLELRQKVFEITGRKPCEKWVKRFLNKNPSVSPYNTRPLDPKRARAFNSRTVNGFFDLLEKDIIDYEIPMENIYNTDEKGLQLGGGRRSSLIQRIYETGSKDRYILKGDSLTLITIIEAVCADGTLCPPGIIMPPGATGDWMSVEGLGCFTQSANGWTDNYICHQWFEKCFIPFATTRNTSGKPILLISDGHQSHETPEMRLLAFENLVILLSLPPKTTHKLQPLDNKIV</sequence>
<dbReference type="GO" id="GO:0005634">
    <property type="term" value="C:nucleus"/>
    <property type="evidence" value="ECO:0007669"/>
    <property type="project" value="TreeGrafter"/>
</dbReference>
<evidence type="ECO:0000313" key="4">
    <source>
        <dbReference type="Proteomes" id="UP000054279"/>
    </source>
</evidence>
<organism evidence="3 4">
    <name type="scientific">Sphaerobolus stellatus (strain SS14)</name>
    <dbReference type="NCBI Taxonomy" id="990650"/>
    <lineage>
        <taxon>Eukaryota</taxon>
        <taxon>Fungi</taxon>
        <taxon>Dikarya</taxon>
        <taxon>Basidiomycota</taxon>
        <taxon>Agaricomycotina</taxon>
        <taxon>Agaricomycetes</taxon>
        <taxon>Phallomycetidae</taxon>
        <taxon>Geastrales</taxon>
        <taxon>Sphaerobolaceae</taxon>
        <taxon>Sphaerobolus</taxon>
    </lineage>
</organism>
<protein>
    <recommendedName>
        <fullName evidence="2">DDE-1 domain-containing protein</fullName>
    </recommendedName>
</protein>
<evidence type="ECO:0000313" key="3">
    <source>
        <dbReference type="EMBL" id="KIJ34762.1"/>
    </source>
</evidence>
<evidence type="ECO:0000256" key="1">
    <source>
        <dbReference type="SAM" id="MobiDB-lite"/>
    </source>
</evidence>
<dbReference type="PANTHER" id="PTHR19303:SF74">
    <property type="entry name" value="POGO TRANSPOSABLE ELEMENT WITH KRAB DOMAIN"/>
    <property type="match status" value="1"/>
</dbReference>
<dbReference type="Proteomes" id="UP000054279">
    <property type="component" value="Unassembled WGS sequence"/>
</dbReference>
<reference evidence="3 4" key="1">
    <citation type="submission" date="2014-06" db="EMBL/GenBank/DDBJ databases">
        <title>Evolutionary Origins and Diversification of the Mycorrhizal Mutualists.</title>
        <authorList>
            <consortium name="DOE Joint Genome Institute"/>
            <consortium name="Mycorrhizal Genomics Consortium"/>
            <person name="Kohler A."/>
            <person name="Kuo A."/>
            <person name="Nagy L.G."/>
            <person name="Floudas D."/>
            <person name="Copeland A."/>
            <person name="Barry K.W."/>
            <person name="Cichocki N."/>
            <person name="Veneault-Fourrey C."/>
            <person name="LaButti K."/>
            <person name="Lindquist E.A."/>
            <person name="Lipzen A."/>
            <person name="Lundell T."/>
            <person name="Morin E."/>
            <person name="Murat C."/>
            <person name="Riley R."/>
            <person name="Ohm R."/>
            <person name="Sun H."/>
            <person name="Tunlid A."/>
            <person name="Henrissat B."/>
            <person name="Grigoriev I.V."/>
            <person name="Hibbett D.S."/>
            <person name="Martin F."/>
        </authorList>
    </citation>
    <scope>NUCLEOTIDE SEQUENCE [LARGE SCALE GENOMIC DNA]</scope>
    <source>
        <strain evidence="3 4">SS14</strain>
    </source>
</reference>
<evidence type="ECO:0000259" key="2">
    <source>
        <dbReference type="Pfam" id="PF03184"/>
    </source>
</evidence>
<dbReference type="EMBL" id="KN837196">
    <property type="protein sequence ID" value="KIJ34762.1"/>
    <property type="molecule type" value="Genomic_DNA"/>
</dbReference>
<dbReference type="Pfam" id="PF03184">
    <property type="entry name" value="DDE_1"/>
    <property type="match status" value="1"/>
</dbReference>
<feature type="region of interest" description="Disordered" evidence="1">
    <location>
        <begin position="1"/>
        <end position="51"/>
    </location>
</feature>
<dbReference type="AlphaFoldDB" id="A0A0C9UZM5"/>
<accession>A0A0C9UZM5</accession>
<dbReference type="GO" id="GO:0003677">
    <property type="term" value="F:DNA binding"/>
    <property type="evidence" value="ECO:0007669"/>
    <property type="project" value="TreeGrafter"/>
</dbReference>
<dbReference type="InterPro" id="IPR004875">
    <property type="entry name" value="DDE_SF_endonuclease_dom"/>
</dbReference>
<keyword evidence="4" id="KW-1185">Reference proteome</keyword>
<name>A0A0C9UZM5_SPHS4</name>
<proteinExistence type="predicted"/>